<gene>
    <name evidence="2" type="ORF">AXG55_09045</name>
</gene>
<dbReference type="Proteomes" id="UP000184731">
    <property type="component" value="Chromosome"/>
</dbReference>
<evidence type="ECO:0000259" key="1">
    <source>
        <dbReference type="Pfam" id="PF12920"/>
    </source>
</evidence>
<feature type="domain" description="TcdA/TcdB toxin pore forming" evidence="1">
    <location>
        <begin position="52"/>
        <end position="642"/>
    </location>
</feature>
<evidence type="ECO:0000313" key="2">
    <source>
        <dbReference type="EMBL" id="APJ04044.1"/>
    </source>
</evidence>
<proteinExistence type="predicted"/>
<evidence type="ECO:0000313" key="3">
    <source>
        <dbReference type="Proteomes" id="UP000184731"/>
    </source>
</evidence>
<dbReference type="AlphaFoldDB" id="A0A1L4D1H9"/>
<dbReference type="KEGG" id="saqi:AXG55_09045"/>
<dbReference type="InterPro" id="IPR024769">
    <property type="entry name" value="TcdA/TcdB_pore_forming"/>
</dbReference>
<dbReference type="Pfam" id="PF12920">
    <property type="entry name" value="TcdA_TcdB_pore"/>
    <property type="match status" value="1"/>
</dbReference>
<organism evidence="2 3">
    <name type="scientific">Silvanigrella aquatica</name>
    <dbReference type="NCBI Taxonomy" id="1915309"/>
    <lineage>
        <taxon>Bacteria</taxon>
        <taxon>Pseudomonadati</taxon>
        <taxon>Bdellovibrionota</taxon>
        <taxon>Oligoflexia</taxon>
        <taxon>Silvanigrellales</taxon>
        <taxon>Silvanigrellaceae</taxon>
        <taxon>Silvanigrella</taxon>
    </lineage>
</organism>
<accession>A0A1L4D1H9</accession>
<sequence>MESKLIHINSLSLSELDNLNDFKIFLDDQSESFYHSTIGGDPYFNISKPSIGLSHAYLIKNIIDYFSKSENNNELITSNETLDEIVKIHIYSNLTQLSLDIIDSVEKSANVVNLLKSNEFQNLNSFKTLTKLSQIIGSTLNIVNVIFDGTELLYAKTNAETAKYGTQLALDGTSLGFMTAGFALEKTAGSIAIAETAGIFLSGLGEIFGGLSVGISFYAELVGSKIDKALKYASYFLDYENNHYKIINSETFYPDTNNTVVSLAQKDFIKNNDKIESKHLDIVIKEIDFTKNNEYKITFGDHLTYPITRHENGKYYYHSFAPNPEFIKNTEERVKIREALQIKSEYTFPINQMKRLILPNQAQNLILYQFTPVPFNIDRNDGEFSAVDKIQNNAKFIFRYTFMHGLGDQAVGKLSFHPNETNISIKLNSKNKDIHFITPEIQESSKNKINYIFDVLPDESKNKNSYHLFLSQWAKYQVNPLETNSWHFHFDNKFDSIEFNNNTLNIIYFESNQRKNHSILFQNKMPEKIYIHDKTGITYLAYHNFIRIEITPVFINRELNAENFRNIDEIKDLLNKYNNIENLLNINNENIKIVNYKKTPTSNKETIFYNVSNDMTLYTGIDSSDLMILGKIGNDYIYSNKDKSKLYLNNNEILKKTKKDIIVDNKKLFIKFTETDAEMNYYYDEFSNLNLEIFCIENSYGCIENTNFINTNKEFLKNISVIRILSRDKQKTDSFYLIKNKEFIVKNDKNAKIIQQFYDKNLNSNYYFISGAKFYIIKVDSNKTTTYKTFNFPDIEKEFINENNFIFSNQEYIYEFTKEFKSSIIGIKEGFLSKNIDRNLKSVLNSIQTENNKISILINDLEFAEFNKINQEIYIQNINRHAIGESHIHNNRYYFYNDKLNKYSYIDKKYINPNNFTIIEENNKIKFKYDQQEIWNDVEKIEENIMIKNMNSNKKMALFLRHFNENNSNNKETCSEISNSVHNLKKTLCDFGHFLNNKRTKLINAYSNVNATTLFLTQDQSSLKQLDSRTNKISNENTEYEYWGVADWLGKNAPYTSEKKLFAFGESTNPFIEQENIHSAHFFSDIRFVDIKGNILKPNSLDDQSSAKNYIIENKLNEKYALSVIGAFILEDNHSKYIYFLKNDFTYDILNTHYQLLKSDYMNNLFLNIPESHLKNVDYIIKLKENIILFVKNPLTKNYESYYIVPVNYLFQKSYISEISYVNLES</sequence>
<dbReference type="RefSeq" id="WP_148697792.1">
    <property type="nucleotide sequence ID" value="NZ_CP017834.1"/>
</dbReference>
<dbReference type="STRING" id="1915309.AXG55_09045"/>
<name>A0A1L4D1H9_9BACT</name>
<protein>
    <recommendedName>
        <fullName evidence="1">TcdA/TcdB toxin pore forming domain-containing protein</fullName>
    </recommendedName>
</protein>
<keyword evidence="3" id="KW-1185">Reference proteome</keyword>
<reference evidence="2 3" key="1">
    <citation type="submission" date="2016-10" db="EMBL/GenBank/DDBJ databases">
        <title>Silvanigrella aquatica sp. nov., isolated from a freshwater lake located in the Black Forest, Germany, description of Silvanigrellaceae fam. nov., Silvanigrellales ord. nov., reclassification of the order Bdellovibrionales in the class Oligoflexia, reclassification of the families Bacteriovoracaceae and Halobacteriovoraceae in the new order Bacteriovoracales ord. nov., and reclassification of the family Pseudobacteriovoracaceae in the order Oligoflexiales.</title>
        <authorList>
            <person name="Hahn M.W."/>
            <person name="Schmidt J."/>
            <person name="Koll U."/>
            <person name="Rohde M."/>
            <person name="Verbag S."/>
            <person name="Pitt A."/>
            <person name="Nakai R."/>
            <person name="Naganuma T."/>
            <person name="Lang E."/>
        </authorList>
    </citation>
    <scope>NUCLEOTIDE SEQUENCE [LARGE SCALE GENOMIC DNA]</scope>
    <source>
        <strain evidence="2 3">MWH-Nonnen-W8red</strain>
    </source>
</reference>
<dbReference type="OrthoDB" id="5489595at2"/>
<dbReference type="EMBL" id="CP017834">
    <property type="protein sequence ID" value="APJ04044.1"/>
    <property type="molecule type" value="Genomic_DNA"/>
</dbReference>